<evidence type="ECO:0000256" key="4">
    <source>
        <dbReference type="SAM" id="Phobius"/>
    </source>
</evidence>
<keyword evidence="4" id="KW-0812">Transmembrane</keyword>
<dbReference type="EMBL" id="JBHUIP010000001">
    <property type="protein sequence ID" value="MFD2261550.1"/>
    <property type="molecule type" value="Genomic_DNA"/>
</dbReference>
<dbReference type="InterPro" id="IPR004090">
    <property type="entry name" value="Chemotax_Me-accpt_rcpt"/>
</dbReference>
<evidence type="ECO:0000313" key="7">
    <source>
        <dbReference type="EMBL" id="MFD2261550.1"/>
    </source>
</evidence>
<dbReference type="PRINTS" id="PR00260">
    <property type="entry name" value="CHEMTRNSDUCR"/>
</dbReference>
<evidence type="ECO:0000259" key="5">
    <source>
        <dbReference type="PROSITE" id="PS50111"/>
    </source>
</evidence>
<comment type="similarity">
    <text evidence="2">Belongs to the methyl-accepting chemotaxis (MCP) protein family.</text>
</comment>
<dbReference type="Pfam" id="PF00672">
    <property type="entry name" value="HAMP"/>
    <property type="match status" value="1"/>
</dbReference>
<dbReference type="SMART" id="SM00304">
    <property type="entry name" value="HAMP"/>
    <property type="match status" value="1"/>
</dbReference>
<dbReference type="CDD" id="cd06225">
    <property type="entry name" value="HAMP"/>
    <property type="match status" value="1"/>
</dbReference>
<keyword evidence="4" id="KW-0472">Membrane</keyword>
<proteinExistence type="inferred from homology"/>
<sequence>MKKVLFADASLARLGSLLSIGLLAALLIGAWVGVRALQGVREVDERWAAYDLGAATKADVLSELRSALGFGGVIHAYKDYVIDGQEAQLERARKSLRSASANLDIYGSVGPLSDPEAEAVKTLSLTLAGLGQGLQMAQAAKKDAASGDTNKMMAQAAALDVEPAVQAMRTLNAQLTRERARLTEANRAGILELHGTLLVGGAIAGGTTVVVALLFLAFTLLRVVRPLQGLAGAMNGLADGDLDTSIPHEGRNDEIGRMAATVRIFRNGLQQLGAARTAEQAEIEKESARRAALDEKIQTFETEIASLTGVLADASGALRSAAAATADVSRQTGSNVITVSTGTAKTEDNITAIVQAAQDLSRLIGDIAANVHTWTGRAAKAVEEAGRTSETVAALSASVRDIGEVVKLINAIAGQTNLLALNATIEAARAGDAGKGFAVVASEVKNLASQTAKATEDITRQIEAVQSATGSAVAAIGEISKTVTGVSTMAEMVGQSVRDQEEATRVILGRIDETAGVAAETSVSMQALETVAKTSSSTAESVLKTSENLGQGMQRLQQVVHDFSTYLSVGAA</sequence>
<keyword evidence="1 3" id="KW-0807">Transducer</keyword>
<dbReference type="Gene3D" id="1.10.8.500">
    <property type="entry name" value="HAMP domain in histidine kinase"/>
    <property type="match status" value="1"/>
</dbReference>
<evidence type="ECO:0000256" key="3">
    <source>
        <dbReference type="PROSITE-ProRule" id="PRU00284"/>
    </source>
</evidence>
<protein>
    <submittedName>
        <fullName evidence="7">Methyl-accepting chemotaxis protein</fullName>
    </submittedName>
</protein>
<feature type="transmembrane region" description="Helical" evidence="4">
    <location>
        <begin position="197"/>
        <end position="221"/>
    </location>
</feature>
<evidence type="ECO:0000259" key="6">
    <source>
        <dbReference type="PROSITE" id="PS50885"/>
    </source>
</evidence>
<organism evidence="7 8">
    <name type="scientific">Lacibacterium aquatile</name>
    <dbReference type="NCBI Taxonomy" id="1168082"/>
    <lineage>
        <taxon>Bacteria</taxon>
        <taxon>Pseudomonadati</taxon>
        <taxon>Pseudomonadota</taxon>
        <taxon>Alphaproteobacteria</taxon>
        <taxon>Rhodospirillales</taxon>
        <taxon>Rhodospirillaceae</taxon>
    </lineage>
</organism>
<reference evidence="8" key="1">
    <citation type="journal article" date="2019" name="Int. J. Syst. Evol. Microbiol.">
        <title>The Global Catalogue of Microorganisms (GCM) 10K type strain sequencing project: providing services to taxonomists for standard genome sequencing and annotation.</title>
        <authorList>
            <consortium name="The Broad Institute Genomics Platform"/>
            <consortium name="The Broad Institute Genome Sequencing Center for Infectious Disease"/>
            <person name="Wu L."/>
            <person name="Ma J."/>
        </authorList>
    </citation>
    <scope>NUCLEOTIDE SEQUENCE [LARGE SCALE GENOMIC DNA]</scope>
    <source>
        <strain evidence="8">CGMCC 1.19062</strain>
    </source>
</reference>
<comment type="caution">
    <text evidence="7">The sequence shown here is derived from an EMBL/GenBank/DDBJ whole genome shotgun (WGS) entry which is preliminary data.</text>
</comment>
<gene>
    <name evidence="7" type="ORF">ACFSM5_01530</name>
</gene>
<dbReference type="Gene3D" id="1.10.287.950">
    <property type="entry name" value="Methyl-accepting chemotaxis protein"/>
    <property type="match status" value="1"/>
</dbReference>
<dbReference type="PROSITE" id="PS50885">
    <property type="entry name" value="HAMP"/>
    <property type="match status" value="1"/>
</dbReference>
<dbReference type="PANTHER" id="PTHR32089:SF112">
    <property type="entry name" value="LYSOZYME-LIKE PROTEIN-RELATED"/>
    <property type="match status" value="1"/>
</dbReference>
<dbReference type="PROSITE" id="PS50111">
    <property type="entry name" value="CHEMOTAXIS_TRANSDUC_2"/>
    <property type="match status" value="1"/>
</dbReference>
<dbReference type="RefSeq" id="WP_379874457.1">
    <property type="nucleotide sequence ID" value="NZ_JBHUIP010000001.1"/>
</dbReference>
<dbReference type="SMART" id="SM00283">
    <property type="entry name" value="MA"/>
    <property type="match status" value="1"/>
</dbReference>
<evidence type="ECO:0000256" key="1">
    <source>
        <dbReference type="ARBA" id="ARBA00023224"/>
    </source>
</evidence>
<evidence type="ECO:0000256" key="2">
    <source>
        <dbReference type="ARBA" id="ARBA00029447"/>
    </source>
</evidence>
<dbReference type="PANTHER" id="PTHR32089">
    <property type="entry name" value="METHYL-ACCEPTING CHEMOTAXIS PROTEIN MCPB"/>
    <property type="match status" value="1"/>
</dbReference>
<accession>A0ABW5DQG8</accession>
<name>A0ABW5DQG8_9PROT</name>
<feature type="domain" description="HAMP" evidence="6">
    <location>
        <begin position="221"/>
        <end position="274"/>
    </location>
</feature>
<dbReference type="Proteomes" id="UP001597295">
    <property type="component" value="Unassembled WGS sequence"/>
</dbReference>
<keyword evidence="8" id="KW-1185">Reference proteome</keyword>
<dbReference type="SUPFAM" id="SSF58104">
    <property type="entry name" value="Methyl-accepting chemotaxis protein (MCP) signaling domain"/>
    <property type="match status" value="1"/>
</dbReference>
<dbReference type="InterPro" id="IPR003660">
    <property type="entry name" value="HAMP_dom"/>
</dbReference>
<dbReference type="InterPro" id="IPR004089">
    <property type="entry name" value="MCPsignal_dom"/>
</dbReference>
<evidence type="ECO:0000313" key="8">
    <source>
        <dbReference type="Proteomes" id="UP001597295"/>
    </source>
</evidence>
<feature type="domain" description="Methyl-accepting transducer" evidence="5">
    <location>
        <begin position="300"/>
        <end position="550"/>
    </location>
</feature>
<keyword evidence="4" id="KW-1133">Transmembrane helix</keyword>
<dbReference type="Pfam" id="PF00015">
    <property type="entry name" value="MCPsignal"/>
    <property type="match status" value="1"/>
</dbReference>